<proteinExistence type="predicted"/>
<evidence type="ECO:0000259" key="2">
    <source>
        <dbReference type="Pfam" id="PF03807"/>
    </source>
</evidence>
<evidence type="ECO:0000256" key="1">
    <source>
        <dbReference type="ARBA" id="ARBA00023002"/>
    </source>
</evidence>
<dbReference type="EMBL" id="FOAF01000001">
    <property type="protein sequence ID" value="SEK88176.1"/>
    <property type="molecule type" value="Genomic_DNA"/>
</dbReference>
<evidence type="ECO:0000313" key="3">
    <source>
        <dbReference type="EMBL" id="SEK88176.1"/>
    </source>
</evidence>
<dbReference type="STRING" id="407022.SAMN05661044_01409"/>
<evidence type="ECO:0000313" key="4">
    <source>
        <dbReference type="Proteomes" id="UP000199421"/>
    </source>
</evidence>
<keyword evidence="4" id="KW-1185">Reference proteome</keyword>
<dbReference type="PANTHER" id="PTHR14239">
    <property type="entry name" value="DUDULIN-RELATED"/>
    <property type="match status" value="1"/>
</dbReference>
<gene>
    <name evidence="3" type="ORF">SAMN05661044_01409</name>
</gene>
<feature type="domain" description="Pyrroline-5-carboxylate reductase catalytic N-terminal" evidence="2">
    <location>
        <begin position="2"/>
        <end position="93"/>
    </location>
</feature>
<dbReference type="Gene3D" id="3.40.50.720">
    <property type="entry name" value="NAD(P)-binding Rossmann-like Domain"/>
    <property type="match status" value="1"/>
</dbReference>
<name>A0A1H7KNT1_OLID1</name>
<sequence length="249" mass="27640">MKISIIGAGNMGLILAQKFLEAGHQVRVSNSRGPETIKEDAQSIGFKPVAVNNVAENADVIIIAIPVKNVPLLPTDLFQKAPHSAVIIDVGNYYPIRDGVIKEIHEGMVESTWVSNIINRPVVKVFNTISPRSIQELANKEKSKRIALPVSGDSAKDKEIVKGLLDDIGFDFFDVGTLADSWKQQPGAPIYATNLKYEEIKNWVNRAIKLSLPERRENFLKLITGLPMNLSLAEQTEKIQSYLLRDEIN</sequence>
<dbReference type="SUPFAM" id="SSF51735">
    <property type="entry name" value="NAD(P)-binding Rossmann-fold domains"/>
    <property type="match status" value="1"/>
</dbReference>
<dbReference type="Pfam" id="PF03807">
    <property type="entry name" value="F420_oxidored"/>
    <property type="match status" value="1"/>
</dbReference>
<keyword evidence="1" id="KW-0560">Oxidoreductase</keyword>
<accession>A0A1H7KNT1</accession>
<dbReference type="InterPro" id="IPR051267">
    <property type="entry name" value="STEAP_metalloreductase"/>
</dbReference>
<dbReference type="RefSeq" id="WP_093320894.1">
    <property type="nucleotide sequence ID" value="NZ_FOAF01000001.1"/>
</dbReference>
<dbReference type="InterPro" id="IPR036291">
    <property type="entry name" value="NAD(P)-bd_dom_sf"/>
</dbReference>
<dbReference type="AlphaFoldDB" id="A0A1H7KNT1"/>
<dbReference type="GO" id="GO:0016491">
    <property type="term" value="F:oxidoreductase activity"/>
    <property type="evidence" value="ECO:0007669"/>
    <property type="project" value="UniProtKB-KW"/>
</dbReference>
<dbReference type="OrthoDB" id="9786864at2"/>
<reference evidence="4" key="1">
    <citation type="submission" date="2016-10" db="EMBL/GenBank/DDBJ databases">
        <authorList>
            <person name="Varghese N."/>
            <person name="Submissions S."/>
        </authorList>
    </citation>
    <scope>NUCLEOTIDE SEQUENCE [LARGE SCALE GENOMIC DNA]</scope>
    <source>
        <strain evidence="4">DSM 18733</strain>
    </source>
</reference>
<organism evidence="3 4">
    <name type="scientific">Olivibacter domesticus</name>
    <name type="common">Pseudosphingobacterium domesticum</name>
    <dbReference type="NCBI Taxonomy" id="407022"/>
    <lineage>
        <taxon>Bacteria</taxon>
        <taxon>Pseudomonadati</taxon>
        <taxon>Bacteroidota</taxon>
        <taxon>Sphingobacteriia</taxon>
        <taxon>Sphingobacteriales</taxon>
        <taxon>Sphingobacteriaceae</taxon>
        <taxon>Olivibacter</taxon>
    </lineage>
</organism>
<dbReference type="Proteomes" id="UP000199421">
    <property type="component" value="Unassembled WGS sequence"/>
</dbReference>
<dbReference type="InterPro" id="IPR028939">
    <property type="entry name" value="P5C_Rdtase_cat_N"/>
</dbReference>
<protein>
    <recommendedName>
        <fullName evidence="2">Pyrroline-5-carboxylate reductase catalytic N-terminal domain-containing protein</fullName>
    </recommendedName>
</protein>